<gene>
    <name evidence="3" type="ORF">K0U00_07500</name>
</gene>
<evidence type="ECO:0000256" key="1">
    <source>
        <dbReference type="SAM" id="SignalP"/>
    </source>
</evidence>
<keyword evidence="4" id="KW-1185">Reference proteome</keyword>
<proteinExistence type="predicted"/>
<feature type="domain" description="Heme-binding protein Shr-like Hb-interacting" evidence="2">
    <location>
        <begin position="500"/>
        <end position="571"/>
    </location>
</feature>
<sequence>MARRKEKSKSGLMRIASQSMAIAMTVATVLTISPIAAHAAPDTVPPTFTGAESSNGESVYLNFDEAFTINAPDGLDETEITAYLKSKISVAADGEHFAPVSEQQSEVYQSESDQIYIDYDNDMQVILGAATIIKIASGTLKDQAGNLNEEMNLHVSPPVIQSTAISSDNHDVTITFNEDVFDNTDSNLGSSIYLIRGTQSNWKGLVEGDAVSIDSGKLQIHFAEALSGADNQISIDGNALKDSYGNVQADSRLTALITANAGGVDPAPADTTMPVYQSSYFSSPQDLNIVFDEDVYNALENDESFLQNIQWYNSNNWEYSLPADTTLTFSGHVATIHFAAPLTGYQYYFSFYPGHFKDAAGNISDASVNTEWFYQLNTEIGLSNGYFSHDGRWMSLEFYSDSNSELVDYTLADGVSHLKEQITISTDHGLTYAALDELDTLLLKGNKITVFFHDGKKGGSIKVKVAANVVGFSNGYQRNLAIDQEIAYNTPDITGYVLSNAASEFVFADNAQWRSQVKVIRLYDDTVGTYRELNSSEYALTEGKLTIASGVFQEGHYYDFYVDAAGYSTKYFEGRAYKSSEVFYVTAPEVSALNGITAKINLFNNAYENDSIGNQTVVFELFNGSTPVSIVAANLKVNTGTYSANFNVNDAASNPNYTVKVFVVSKYSSEAAGLGLNLATVKTQLELDQAMSMVQDYHNAT</sequence>
<dbReference type="Pfam" id="PF07550">
    <property type="entry name" value="Shr-like_HID"/>
    <property type="match status" value="1"/>
</dbReference>
<accession>A0ABS7BZ05</accession>
<evidence type="ECO:0000313" key="4">
    <source>
        <dbReference type="Proteomes" id="UP001519887"/>
    </source>
</evidence>
<reference evidence="3 4" key="1">
    <citation type="submission" date="2021-07" db="EMBL/GenBank/DDBJ databases">
        <title>Paenibacillus radiodurans sp. nov., isolated from the southeastern edge of Tengger Desert.</title>
        <authorList>
            <person name="Zhang G."/>
        </authorList>
    </citation>
    <scope>NUCLEOTIDE SEQUENCE [LARGE SCALE GENOMIC DNA]</scope>
    <source>
        <strain evidence="3 4">CCM 7311</strain>
    </source>
</reference>
<dbReference type="EMBL" id="JAHZIK010000127">
    <property type="protein sequence ID" value="MBW7453879.1"/>
    <property type="molecule type" value="Genomic_DNA"/>
</dbReference>
<evidence type="ECO:0000313" key="3">
    <source>
        <dbReference type="EMBL" id="MBW7453879.1"/>
    </source>
</evidence>
<dbReference type="RefSeq" id="WP_210038810.1">
    <property type="nucleotide sequence ID" value="NZ_JBHLVU010000011.1"/>
</dbReference>
<keyword evidence="1" id="KW-0732">Signal</keyword>
<name>A0ABS7BZ05_9BACL</name>
<organism evidence="3 4">
    <name type="scientific">Paenibacillus sepulcri</name>
    <dbReference type="NCBI Taxonomy" id="359917"/>
    <lineage>
        <taxon>Bacteria</taxon>
        <taxon>Bacillati</taxon>
        <taxon>Bacillota</taxon>
        <taxon>Bacilli</taxon>
        <taxon>Bacillales</taxon>
        <taxon>Paenibacillaceae</taxon>
        <taxon>Paenibacillus</taxon>
    </lineage>
</organism>
<feature type="signal peptide" evidence="1">
    <location>
        <begin position="1"/>
        <end position="39"/>
    </location>
</feature>
<comment type="caution">
    <text evidence="3">The sequence shown here is derived from an EMBL/GenBank/DDBJ whole genome shotgun (WGS) entry which is preliminary data.</text>
</comment>
<protein>
    <submittedName>
        <fullName evidence="3">Ig-like domain-containing protein</fullName>
    </submittedName>
</protein>
<dbReference type="Proteomes" id="UP001519887">
    <property type="component" value="Unassembled WGS sequence"/>
</dbReference>
<feature type="chain" id="PRO_5045600568" evidence="1">
    <location>
        <begin position="40"/>
        <end position="701"/>
    </location>
</feature>
<dbReference type="InterPro" id="IPR011432">
    <property type="entry name" value="Shr-like_HID"/>
</dbReference>
<evidence type="ECO:0000259" key="2">
    <source>
        <dbReference type="Pfam" id="PF07550"/>
    </source>
</evidence>